<dbReference type="GO" id="GO:0070449">
    <property type="term" value="C:elongin complex"/>
    <property type="evidence" value="ECO:0007669"/>
    <property type="project" value="InterPro"/>
</dbReference>
<evidence type="ECO:0000313" key="2">
    <source>
        <dbReference type="Proteomes" id="UP001346149"/>
    </source>
</evidence>
<organism evidence="1 2">
    <name type="scientific">Trapa natans</name>
    <name type="common">Water chestnut</name>
    <dbReference type="NCBI Taxonomy" id="22666"/>
    <lineage>
        <taxon>Eukaryota</taxon>
        <taxon>Viridiplantae</taxon>
        <taxon>Streptophyta</taxon>
        <taxon>Embryophyta</taxon>
        <taxon>Tracheophyta</taxon>
        <taxon>Spermatophyta</taxon>
        <taxon>Magnoliopsida</taxon>
        <taxon>eudicotyledons</taxon>
        <taxon>Gunneridae</taxon>
        <taxon>Pentapetalae</taxon>
        <taxon>rosids</taxon>
        <taxon>malvids</taxon>
        <taxon>Myrtales</taxon>
        <taxon>Lythraceae</taxon>
        <taxon>Trapa</taxon>
    </lineage>
</organism>
<dbReference type="Gene3D" id="6.10.250.3180">
    <property type="match status" value="1"/>
</dbReference>
<dbReference type="InterPro" id="IPR010684">
    <property type="entry name" value="RNA_pol_II_trans_fac_SIII_A"/>
</dbReference>
<dbReference type="PANTHER" id="PTHR47543:SF2">
    <property type="entry name" value="RNA POLYMERASE II TRANSCRIPTION FACTOR SIII SUBUNIT A"/>
    <property type="match status" value="1"/>
</dbReference>
<gene>
    <name evidence="1" type="ORF">SAY86_025328</name>
</gene>
<dbReference type="PANTHER" id="PTHR47543">
    <property type="entry name" value="OS08G0169600 PROTEIN"/>
    <property type="match status" value="1"/>
</dbReference>
<evidence type="ECO:0000313" key="1">
    <source>
        <dbReference type="EMBL" id="KAK4799963.1"/>
    </source>
</evidence>
<dbReference type="AlphaFoldDB" id="A0AAN7M0J2"/>
<dbReference type="Proteomes" id="UP001346149">
    <property type="component" value="Unassembled WGS sequence"/>
</dbReference>
<dbReference type="Pfam" id="PF06881">
    <property type="entry name" value="Elongin_A"/>
    <property type="match status" value="1"/>
</dbReference>
<keyword evidence="2" id="KW-1185">Reference proteome</keyword>
<reference evidence="1 2" key="1">
    <citation type="journal article" date="2023" name="Hortic Res">
        <title>Pangenome of water caltrop reveals structural variations and asymmetric subgenome divergence after allopolyploidization.</title>
        <authorList>
            <person name="Zhang X."/>
            <person name="Chen Y."/>
            <person name="Wang L."/>
            <person name="Yuan Y."/>
            <person name="Fang M."/>
            <person name="Shi L."/>
            <person name="Lu R."/>
            <person name="Comes H.P."/>
            <person name="Ma Y."/>
            <person name="Chen Y."/>
            <person name="Huang G."/>
            <person name="Zhou Y."/>
            <person name="Zheng Z."/>
            <person name="Qiu Y."/>
        </authorList>
    </citation>
    <scope>NUCLEOTIDE SEQUENCE [LARGE SCALE GENOMIC DNA]</scope>
    <source>
        <strain evidence="1">F231</strain>
    </source>
</reference>
<accession>A0AAN7M0J2</accession>
<protein>
    <recommendedName>
        <fullName evidence="3">Elongin-A</fullName>
    </recommendedName>
</protein>
<proteinExistence type="predicted"/>
<name>A0AAN7M0J2_TRANT</name>
<dbReference type="EMBL" id="JAXQNO010000004">
    <property type="protein sequence ID" value="KAK4799963.1"/>
    <property type="molecule type" value="Genomic_DNA"/>
</dbReference>
<evidence type="ECO:0008006" key="3">
    <source>
        <dbReference type="Google" id="ProtNLM"/>
    </source>
</evidence>
<sequence>MHLKRKVPSLVDLCVRTAIDNVRYLGDVGETDLDLLEHILPHCTVDQLMHIENSTVGRDLSPVTDKLWKKFYEKQFGTENANLVMKRMKQNNASFKWIKLYEAKLKDVEEAQNKSLDRIRQLYKKEDALITQASSFISIFKHQLVIK</sequence>
<dbReference type="GO" id="GO:0006368">
    <property type="term" value="P:transcription elongation by RNA polymerase II"/>
    <property type="evidence" value="ECO:0007669"/>
    <property type="project" value="InterPro"/>
</dbReference>
<comment type="caution">
    <text evidence="1">The sequence shown here is derived from an EMBL/GenBank/DDBJ whole genome shotgun (WGS) entry which is preliminary data.</text>
</comment>